<feature type="domain" description="Histidine kinase" evidence="8">
    <location>
        <begin position="435"/>
        <end position="640"/>
    </location>
</feature>
<dbReference type="Pfam" id="PF02518">
    <property type="entry name" value="HATPase_c"/>
    <property type="match status" value="1"/>
</dbReference>
<dbReference type="Gene3D" id="1.10.287.130">
    <property type="match status" value="1"/>
</dbReference>
<keyword evidence="3" id="KW-0597">Phosphoprotein</keyword>
<evidence type="ECO:0000256" key="2">
    <source>
        <dbReference type="ARBA" id="ARBA00012438"/>
    </source>
</evidence>
<feature type="transmembrane region" description="Helical" evidence="7">
    <location>
        <begin position="220"/>
        <end position="240"/>
    </location>
</feature>
<dbReference type="InterPro" id="IPR011622">
    <property type="entry name" value="7TMR_DISM_rcpt_extracell_dom2"/>
</dbReference>
<dbReference type="PRINTS" id="PR00344">
    <property type="entry name" value="BCTRLSENSOR"/>
</dbReference>
<keyword evidence="6" id="KW-0175">Coiled coil</keyword>
<dbReference type="InterPro" id="IPR004358">
    <property type="entry name" value="Sig_transdc_His_kin-like_C"/>
</dbReference>
<dbReference type="PANTHER" id="PTHR43047:SF9">
    <property type="entry name" value="HISTIDINE KINASE"/>
    <property type="match status" value="1"/>
</dbReference>
<dbReference type="EC" id="2.7.13.3" evidence="2"/>
<dbReference type="InterPro" id="IPR036097">
    <property type="entry name" value="HisK_dim/P_sf"/>
</dbReference>
<feature type="transmembrane region" description="Helical" evidence="7">
    <location>
        <begin position="337"/>
        <end position="360"/>
    </location>
</feature>
<dbReference type="InterPro" id="IPR036890">
    <property type="entry name" value="HATPase_C_sf"/>
</dbReference>
<keyword evidence="7" id="KW-0472">Membrane</keyword>
<dbReference type="Proteomes" id="UP000237423">
    <property type="component" value="Unassembled WGS sequence"/>
</dbReference>
<accession>A0A2S5CH74</accession>
<dbReference type="GO" id="GO:0009927">
    <property type="term" value="F:histidine phosphotransfer kinase activity"/>
    <property type="evidence" value="ECO:0007669"/>
    <property type="project" value="TreeGrafter"/>
</dbReference>
<dbReference type="PROSITE" id="PS50109">
    <property type="entry name" value="HIS_KIN"/>
    <property type="match status" value="1"/>
</dbReference>
<protein>
    <recommendedName>
        <fullName evidence="2">histidine kinase</fullName>
        <ecNumber evidence="2">2.7.13.3</ecNumber>
    </recommendedName>
</protein>
<evidence type="ECO:0000256" key="1">
    <source>
        <dbReference type="ARBA" id="ARBA00000085"/>
    </source>
</evidence>
<dbReference type="SUPFAM" id="SSF55874">
    <property type="entry name" value="ATPase domain of HSP90 chaperone/DNA topoisomerase II/histidine kinase"/>
    <property type="match status" value="1"/>
</dbReference>
<evidence type="ECO:0000256" key="5">
    <source>
        <dbReference type="ARBA" id="ARBA00022777"/>
    </source>
</evidence>
<evidence type="ECO:0000313" key="10">
    <source>
        <dbReference type="Proteomes" id="UP000237423"/>
    </source>
</evidence>
<feature type="coiled-coil region" evidence="6">
    <location>
        <begin position="398"/>
        <end position="426"/>
    </location>
</feature>
<evidence type="ECO:0000259" key="8">
    <source>
        <dbReference type="PROSITE" id="PS50109"/>
    </source>
</evidence>
<dbReference type="Gene3D" id="3.30.565.10">
    <property type="entry name" value="Histidine kinase-like ATPase, C-terminal domain"/>
    <property type="match status" value="1"/>
</dbReference>
<evidence type="ECO:0000256" key="6">
    <source>
        <dbReference type="SAM" id="Coils"/>
    </source>
</evidence>
<dbReference type="CDD" id="cd00082">
    <property type="entry name" value="HisKA"/>
    <property type="match status" value="1"/>
</dbReference>
<feature type="transmembrane region" description="Helical" evidence="7">
    <location>
        <begin position="282"/>
        <end position="302"/>
    </location>
</feature>
<dbReference type="CDD" id="cd00075">
    <property type="entry name" value="HATPase"/>
    <property type="match status" value="1"/>
</dbReference>
<dbReference type="Gene3D" id="2.60.40.2380">
    <property type="match status" value="1"/>
</dbReference>
<dbReference type="Pfam" id="PF07695">
    <property type="entry name" value="7TMR-DISM_7TM"/>
    <property type="match status" value="1"/>
</dbReference>
<sequence length="645" mass="71212">MPNVAQICLLGGRLALAIKLFILSVLLTINNIATAEAKAVCQLQTQAELALTACMQTLDPATVPWVGLAGKPLMADNLNSGAAHWLRLDIDNANASDIRRLLAVGLPDAFFLAVFQAQNGRLATVYSIDQTTTFTQRPVINRFLYVPLTLAANAPTTLYLAYRTHGKTPLQARLLTAETLAQQDTKNDVLNGVLLGVLLVLAALLFFNHKGVGHAESRNYAGLIVFSLLFLGQVQGYNFQFLWPEQAAWNRFAPGLIGIGSVITHAWFSLRFLQVQQRFRRLYFSFVALIGLAFCSVPLYGNAYFTEWVSLLVVLYATVAVVAGVLAVRRHVPAARFYLLGALSLIVFNVVLMLLSIFGLNPFPMLSIFTYPKIAYILEPVFFIIAVLNQLRRFDEQKAELRVKRQAETELLVKAEQERLAALQEAKNQQLLLACASHDLSQPLASIRFAIDALRVREEADPVAQHINKTLDYAQGLIQGLIHQARQEIGDDQADRVLLFELFDRLHSEFAAAAAKKGLRLDTVGSTIEIKGSALLLHRILSNLIGNAIRYSHKGRVLVGVRRRADAIEIQVLDSGVGLFAADCLALMSPFRQGQHRDEAGYGLGLFIVKTLCQQCHYELKVTSKLGKGSVFAIKIPLADCITER</sequence>
<keyword evidence="5 9" id="KW-0418">Kinase</keyword>
<proteinExistence type="predicted"/>
<feature type="transmembrane region" description="Helical" evidence="7">
    <location>
        <begin position="366"/>
        <end position="388"/>
    </location>
</feature>
<dbReference type="SMART" id="SM00387">
    <property type="entry name" value="HATPase_c"/>
    <property type="match status" value="1"/>
</dbReference>
<reference evidence="9 10" key="1">
    <citation type="submission" date="2017-11" db="EMBL/GenBank/DDBJ databases">
        <title>Draft Genome Sequence of Methylobacter psychrotolerans Sph1T, an Obligate Methanotroph from Low-Temperature Environments.</title>
        <authorList>
            <person name="Oshkin I.Y."/>
            <person name="Miroshnikov K."/>
            <person name="Belova S.E."/>
            <person name="Korzhenkov A."/>
            <person name="Toshchakov S.V."/>
            <person name="Dedysh S.N."/>
        </authorList>
    </citation>
    <scope>NUCLEOTIDE SEQUENCE [LARGE SCALE GENOMIC DNA]</scope>
    <source>
        <strain evidence="9 10">Sph1</strain>
    </source>
</reference>
<dbReference type="InterPro" id="IPR011623">
    <property type="entry name" value="7TMR_DISM_rcpt_extracell_dom1"/>
</dbReference>
<dbReference type="EMBL" id="PGFZ01000015">
    <property type="protein sequence ID" value="POZ50082.1"/>
    <property type="molecule type" value="Genomic_DNA"/>
</dbReference>
<dbReference type="PANTHER" id="PTHR43047">
    <property type="entry name" value="TWO-COMPONENT HISTIDINE PROTEIN KINASE"/>
    <property type="match status" value="1"/>
</dbReference>
<feature type="transmembrane region" description="Helical" evidence="7">
    <location>
        <begin position="189"/>
        <end position="208"/>
    </location>
</feature>
<comment type="caution">
    <text evidence="9">The sequence shown here is derived from an EMBL/GenBank/DDBJ whole genome shotgun (WGS) entry which is preliminary data.</text>
</comment>
<keyword evidence="4" id="KW-0808">Transferase</keyword>
<dbReference type="Pfam" id="PF07696">
    <property type="entry name" value="7TMR-DISMED2"/>
    <property type="match status" value="1"/>
</dbReference>
<dbReference type="SUPFAM" id="SSF47384">
    <property type="entry name" value="Homodimeric domain of signal transducing histidine kinase"/>
    <property type="match status" value="1"/>
</dbReference>
<dbReference type="InterPro" id="IPR003661">
    <property type="entry name" value="HisK_dim/P_dom"/>
</dbReference>
<evidence type="ECO:0000256" key="7">
    <source>
        <dbReference type="SAM" id="Phobius"/>
    </source>
</evidence>
<feature type="transmembrane region" description="Helical" evidence="7">
    <location>
        <begin position="252"/>
        <end position="270"/>
    </location>
</feature>
<gene>
    <name evidence="9" type="ORF">AADEFJLK_04101</name>
</gene>
<dbReference type="GO" id="GO:0005886">
    <property type="term" value="C:plasma membrane"/>
    <property type="evidence" value="ECO:0007669"/>
    <property type="project" value="TreeGrafter"/>
</dbReference>
<evidence type="ECO:0000256" key="4">
    <source>
        <dbReference type="ARBA" id="ARBA00022679"/>
    </source>
</evidence>
<name>A0A2S5CH74_9GAMM</name>
<comment type="catalytic activity">
    <reaction evidence="1">
        <text>ATP + protein L-histidine = ADP + protein N-phospho-L-histidine.</text>
        <dbReference type="EC" id="2.7.13.3"/>
    </reaction>
</comment>
<keyword evidence="7" id="KW-1133">Transmembrane helix</keyword>
<dbReference type="InterPro" id="IPR003594">
    <property type="entry name" value="HATPase_dom"/>
</dbReference>
<keyword evidence="7" id="KW-0812">Transmembrane</keyword>
<dbReference type="AlphaFoldDB" id="A0A2S5CH74"/>
<evidence type="ECO:0000256" key="3">
    <source>
        <dbReference type="ARBA" id="ARBA00022553"/>
    </source>
</evidence>
<feature type="transmembrane region" description="Helical" evidence="7">
    <location>
        <begin position="308"/>
        <end position="328"/>
    </location>
</feature>
<dbReference type="InterPro" id="IPR005467">
    <property type="entry name" value="His_kinase_dom"/>
</dbReference>
<dbReference type="GO" id="GO:0000155">
    <property type="term" value="F:phosphorelay sensor kinase activity"/>
    <property type="evidence" value="ECO:0007669"/>
    <property type="project" value="InterPro"/>
</dbReference>
<evidence type="ECO:0000313" key="9">
    <source>
        <dbReference type="EMBL" id="POZ50082.1"/>
    </source>
</evidence>
<organism evidence="9 10">
    <name type="scientific">Methylovulum psychrotolerans</name>
    <dbReference type="NCBI Taxonomy" id="1704499"/>
    <lineage>
        <taxon>Bacteria</taxon>
        <taxon>Pseudomonadati</taxon>
        <taxon>Pseudomonadota</taxon>
        <taxon>Gammaproteobacteria</taxon>
        <taxon>Methylococcales</taxon>
        <taxon>Methylococcaceae</taxon>
        <taxon>Methylovulum</taxon>
    </lineage>
</organism>